<proteinExistence type="predicted"/>
<organism evidence="1 2">
    <name type="scientific">Aspergillus aculeatinus CBS 121060</name>
    <dbReference type="NCBI Taxonomy" id="1448322"/>
    <lineage>
        <taxon>Eukaryota</taxon>
        <taxon>Fungi</taxon>
        <taxon>Dikarya</taxon>
        <taxon>Ascomycota</taxon>
        <taxon>Pezizomycotina</taxon>
        <taxon>Eurotiomycetes</taxon>
        <taxon>Eurotiomycetidae</taxon>
        <taxon>Eurotiales</taxon>
        <taxon>Aspergillaceae</taxon>
        <taxon>Aspergillus</taxon>
        <taxon>Aspergillus subgen. Circumdati</taxon>
    </lineage>
</organism>
<protein>
    <submittedName>
        <fullName evidence="1">Uncharacterized protein</fullName>
    </submittedName>
</protein>
<accession>A0ACD1HD57</accession>
<gene>
    <name evidence="1" type="ORF">BO66DRAFT_437153</name>
</gene>
<reference evidence="1" key="1">
    <citation type="submission" date="2018-02" db="EMBL/GenBank/DDBJ databases">
        <title>The genomes of Aspergillus section Nigri reveals drivers in fungal speciation.</title>
        <authorList>
            <consortium name="DOE Joint Genome Institute"/>
            <person name="Vesth T.C."/>
            <person name="Nybo J."/>
            <person name="Theobald S."/>
            <person name="Brandl J."/>
            <person name="Frisvad J.C."/>
            <person name="Nielsen K.F."/>
            <person name="Lyhne E.K."/>
            <person name="Kogle M.E."/>
            <person name="Kuo A."/>
            <person name="Riley R."/>
            <person name="Clum A."/>
            <person name="Nolan M."/>
            <person name="Lipzen A."/>
            <person name="Salamov A."/>
            <person name="Henrissat B."/>
            <person name="Wiebenga A."/>
            <person name="De vries R.P."/>
            <person name="Grigoriev I.V."/>
            <person name="Mortensen U.H."/>
            <person name="Andersen M.R."/>
            <person name="Baker S.E."/>
        </authorList>
    </citation>
    <scope>NUCLEOTIDE SEQUENCE</scope>
    <source>
        <strain evidence="1">CBS 121060</strain>
    </source>
</reference>
<dbReference type="Proteomes" id="UP000249661">
    <property type="component" value="Unassembled WGS sequence"/>
</dbReference>
<evidence type="ECO:0000313" key="1">
    <source>
        <dbReference type="EMBL" id="RAH71532.1"/>
    </source>
</evidence>
<dbReference type="EMBL" id="KZ824948">
    <property type="protein sequence ID" value="RAH71532.1"/>
    <property type="molecule type" value="Genomic_DNA"/>
</dbReference>
<name>A0ACD1HD57_9EURO</name>
<evidence type="ECO:0000313" key="2">
    <source>
        <dbReference type="Proteomes" id="UP000249661"/>
    </source>
</evidence>
<keyword evidence="2" id="KW-1185">Reference proteome</keyword>
<sequence length="159" mass="17297">MAQSPRGNKQRAVAAAGSDEKAASSSFLAELDHALESRSVSWLQAVESLSQNPSTEPPGHGITKSIEQTTIHHNTDQKDNNTAGCDESNTAFDNDISGFESSGASTFFPYTTITPSLHAPLTSTFIHTQYDGSSSQTNGVRWTTYRQSRRCLSRQEISR</sequence>